<keyword evidence="3" id="KW-0175">Coiled coil</keyword>
<keyword evidence="1 2" id="KW-0728">SH3 domain</keyword>
<feature type="domain" description="SH3" evidence="5">
    <location>
        <begin position="147"/>
        <end position="208"/>
    </location>
</feature>
<dbReference type="PANTHER" id="PTHR14167:SF116">
    <property type="entry name" value="CAP, ISOFORM AC"/>
    <property type="match status" value="1"/>
</dbReference>
<dbReference type="RefSeq" id="XP_011503136.1">
    <property type="nucleotide sequence ID" value="XM_011504834.1"/>
</dbReference>
<protein>
    <submittedName>
        <fullName evidence="7 8">CD2-associated protein-like</fullName>
    </submittedName>
</protein>
<evidence type="ECO:0000313" key="7">
    <source>
        <dbReference type="RefSeq" id="XP_011503136.1"/>
    </source>
</evidence>
<dbReference type="Pfam" id="PF00018">
    <property type="entry name" value="SH3_1"/>
    <property type="match status" value="1"/>
</dbReference>
<dbReference type="PRINTS" id="PR00499">
    <property type="entry name" value="P67PHOX"/>
</dbReference>
<dbReference type="Gene3D" id="2.30.30.40">
    <property type="entry name" value="SH3 Domains"/>
    <property type="match status" value="3"/>
</dbReference>
<accession>A0AAJ6YS20</accession>
<dbReference type="PRINTS" id="PR00452">
    <property type="entry name" value="SH3DOMAIN"/>
</dbReference>
<dbReference type="SMART" id="SM00326">
    <property type="entry name" value="SH3"/>
    <property type="match status" value="3"/>
</dbReference>
<dbReference type="Proteomes" id="UP000695007">
    <property type="component" value="Unplaced"/>
</dbReference>
<evidence type="ECO:0000313" key="6">
    <source>
        <dbReference type="Proteomes" id="UP000695007"/>
    </source>
</evidence>
<organism evidence="6 7">
    <name type="scientific">Ceratosolen solmsi marchali</name>
    <dbReference type="NCBI Taxonomy" id="326594"/>
    <lineage>
        <taxon>Eukaryota</taxon>
        <taxon>Metazoa</taxon>
        <taxon>Ecdysozoa</taxon>
        <taxon>Arthropoda</taxon>
        <taxon>Hexapoda</taxon>
        <taxon>Insecta</taxon>
        <taxon>Pterygota</taxon>
        <taxon>Neoptera</taxon>
        <taxon>Endopterygota</taxon>
        <taxon>Hymenoptera</taxon>
        <taxon>Apocrita</taxon>
        <taxon>Proctotrupomorpha</taxon>
        <taxon>Chalcidoidea</taxon>
        <taxon>Agaonidae</taxon>
        <taxon>Agaoninae</taxon>
        <taxon>Ceratosolen</taxon>
    </lineage>
</organism>
<dbReference type="GeneID" id="105366399"/>
<evidence type="ECO:0000256" key="1">
    <source>
        <dbReference type="ARBA" id="ARBA00022443"/>
    </source>
</evidence>
<dbReference type="CDD" id="cd11875">
    <property type="entry name" value="SH3_CD2AP-like_3"/>
    <property type="match status" value="1"/>
</dbReference>
<evidence type="ECO:0000256" key="2">
    <source>
        <dbReference type="PROSITE-ProRule" id="PRU00192"/>
    </source>
</evidence>
<feature type="region of interest" description="Disordered" evidence="4">
    <location>
        <begin position="312"/>
        <end position="335"/>
    </location>
</feature>
<dbReference type="PROSITE" id="PS50002">
    <property type="entry name" value="SH3"/>
    <property type="match status" value="3"/>
</dbReference>
<evidence type="ECO:0000259" key="5">
    <source>
        <dbReference type="PROSITE" id="PS50002"/>
    </source>
</evidence>
<feature type="compositionally biased region" description="Low complexity" evidence="4">
    <location>
        <begin position="467"/>
        <end position="479"/>
    </location>
</feature>
<gene>
    <name evidence="7 8" type="primary">LOC105366399</name>
</gene>
<dbReference type="InterPro" id="IPR001452">
    <property type="entry name" value="SH3_domain"/>
</dbReference>
<dbReference type="InterPro" id="IPR050384">
    <property type="entry name" value="Endophilin_SH3RF"/>
</dbReference>
<dbReference type="AlphaFoldDB" id="A0AAJ6YS20"/>
<dbReference type="KEGG" id="csol:105366399"/>
<sequence length="529" mass="59134">MEALVEYNYKAQQSDELTIRKGDIIKDIKVSTGGWWEGTLRDKRGMFPDNFVKVLEPLGGARNNAEKVVKQDEVTLRNGSGRKYCKVLFSYEPCNDDELKLIPDEAIEYLGEVEEGWWRGRIKGRTGVFPSNFVSSPVPEETERNKDKKELCRVLFPYEAANEDEITIADGDIITLISKDAPDKGWWKGELKGQIGLFPDNFVELLTLKNDQFADNQVNQVSTSKPTKKYQAGKRKETANIRKSLDTRNPSTDAAVKKVTSAFSSLSGSSVEKKTTNALISSLKRLVSDNSSNNNGNGSTGIGLGEELDEVERGEGAPLSHLTASRAKAPRRRLPSTQHLRHHNIATTPTTISSTNNALILLTEENMTNGSLDVLEAATKDDESDGTVAKSKRIAPWVEELKLNQMERRKMSTDRPEKVETKKERILSWIPSYSNNADVILKPDLDVEYTKLKDKDKDKEKPHRAESSPPSEQSASSPVSNLSAFVPYHLYSQLLERIAVLEENQAVLQRKVNQLSEQLTPLVNTSDKD</sequence>
<feature type="domain" description="SH3" evidence="5">
    <location>
        <begin position="80"/>
        <end position="139"/>
    </location>
</feature>
<dbReference type="Pfam" id="PF14604">
    <property type="entry name" value="SH3_9"/>
    <property type="match status" value="2"/>
</dbReference>
<proteinExistence type="predicted"/>
<evidence type="ECO:0000313" key="8">
    <source>
        <dbReference type="RefSeq" id="XP_011503137.1"/>
    </source>
</evidence>
<feature type="compositionally biased region" description="Basic and acidic residues" evidence="4">
    <location>
        <begin position="452"/>
        <end position="466"/>
    </location>
</feature>
<feature type="domain" description="SH3" evidence="5">
    <location>
        <begin position="1"/>
        <end position="57"/>
    </location>
</feature>
<feature type="coiled-coil region" evidence="3">
    <location>
        <begin position="491"/>
        <end position="518"/>
    </location>
</feature>
<keyword evidence="6" id="KW-1185">Reference proteome</keyword>
<dbReference type="InterPro" id="IPR036028">
    <property type="entry name" value="SH3-like_dom_sf"/>
</dbReference>
<dbReference type="RefSeq" id="XP_011503137.1">
    <property type="nucleotide sequence ID" value="XM_011504835.1"/>
</dbReference>
<evidence type="ECO:0000256" key="4">
    <source>
        <dbReference type="SAM" id="MobiDB-lite"/>
    </source>
</evidence>
<feature type="region of interest" description="Disordered" evidence="4">
    <location>
        <begin position="452"/>
        <end position="479"/>
    </location>
</feature>
<evidence type="ECO:0000256" key="3">
    <source>
        <dbReference type="SAM" id="Coils"/>
    </source>
</evidence>
<name>A0AAJ6YS20_9HYME</name>
<dbReference type="PANTHER" id="PTHR14167">
    <property type="entry name" value="SH3 DOMAIN-CONTAINING"/>
    <property type="match status" value="1"/>
</dbReference>
<reference evidence="7 8" key="1">
    <citation type="submission" date="2025-04" db="UniProtKB">
        <authorList>
            <consortium name="RefSeq"/>
        </authorList>
    </citation>
    <scope>IDENTIFICATION</scope>
</reference>
<dbReference type="SUPFAM" id="SSF50044">
    <property type="entry name" value="SH3-domain"/>
    <property type="match status" value="3"/>
</dbReference>
<dbReference type="CDD" id="cd11873">
    <property type="entry name" value="SH3_CD2AP-like_1"/>
    <property type="match status" value="1"/>
</dbReference>